<dbReference type="SUPFAM" id="SSF47413">
    <property type="entry name" value="lambda repressor-like DNA-binding domains"/>
    <property type="match status" value="1"/>
</dbReference>
<proteinExistence type="predicted"/>
<evidence type="ECO:0000313" key="4">
    <source>
        <dbReference type="Proteomes" id="UP000324065"/>
    </source>
</evidence>
<evidence type="ECO:0000313" key="3">
    <source>
        <dbReference type="EMBL" id="KAA5605451.1"/>
    </source>
</evidence>
<comment type="caution">
    <text evidence="3">The sequence shown here is derived from an EMBL/GenBank/DDBJ whole genome shotgun (WGS) entry which is preliminary data.</text>
</comment>
<protein>
    <submittedName>
        <fullName evidence="3">Helix-turn-helix transcriptional regulator</fullName>
    </submittedName>
</protein>
<feature type="domain" description="HTH cro/C1-type" evidence="2">
    <location>
        <begin position="32"/>
        <end position="86"/>
    </location>
</feature>
<keyword evidence="4" id="KW-1185">Reference proteome</keyword>
<feature type="compositionally biased region" description="Low complexity" evidence="1">
    <location>
        <begin position="1"/>
        <end position="11"/>
    </location>
</feature>
<evidence type="ECO:0000256" key="1">
    <source>
        <dbReference type="SAM" id="MobiDB-lite"/>
    </source>
</evidence>
<sequence length="162" mass="17541">MNPTPTDTTTPVRRIASVDGPDPIDKHVGERVRLRRAMLGMSQDTMSRALGVSFQQVQKYERGTNRISASRLFDVARVLNVPIGFFFEAMGEDALSARDTEVGRAGLPQPVEANASPISTEAMALLADWGRLREHQQRAIRAVIDATLSTTAATPAEPLAAA</sequence>
<reference evidence="3 4" key="1">
    <citation type="submission" date="2019-09" db="EMBL/GenBank/DDBJ databases">
        <title>Genome sequence of Roseospira marina, one of the more divergent members of the non-sulfur purple photosynthetic bacterial family, the Rhodospirillaceae.</title>
        <authorList>
            <person name="Meyer T."/>
            <person name="Kyndt J."/>
        </authorList>
    </citation>
    <scope>NUCLEOTIDE SEQUENCE [LARGE SCALE GENOMIC DNA]</scope>
    <source>
        <strain evidence="3 4">DSM 15113</strain>
    </source>
</reference>
<dbReference type="OrthoDB" id="9797172at2"/>
<name>A0A5M6IB40_9PROT</name>
<dbReference type="Gene3D" id="1.10.260.40">
    <property type="entry name" value="lambda repressor-like DNA-binding domains"/>
    <property type="match status" value="1"/>
</dbReference>
<dbReference type="EMBL" id="VWPJ01000009">
    <property type="protein sequence ID" value="KAA5605451.1"/>
    <property type="molecule type" value="Genomic_DNA"/>
</dbReference>
<dbReference type="AlphaFoldDB" id="A0A5M6IB40"/>
<feature type="region of interest" description="Disordered" evidence="1">
    <location>
        <begin position="1"/>
        <end position="24"/>
    </location>
</feature>
<dbReference type="PROSITE" id="PS50943">
    <property type="entry name" value="HTH_CROC1"/>
    <property type="match status" value="1"/>
</dbReference>
<dbReference type="InterPro" id="IPR010982">
    <property type="entry name" value="Lambda_DNA-bd_dom_sf"/>
</dbReference>
<gene>
    <name evidence="3" type="ORF">F1188_11170</name>
</gene>
<dbReference type="Proteomes" id="UP000324065">
    <property type="component" value="Unassembled WGS sequence"/>
</dbReference>
<dbReference type="InterPro" id="IPR001387">
    <property type="entry name" value="Cro/C1-type_HTH"/>
</dbReference>
<evidence type="ECO:0000259" key="2">
    <source>
        <dbReference type="PROSITE" id="PS50943"/>
    </source>
</evidence>
<organism evidence="3 4">
    <name type="scientific">Roseospira marina</name>
    <dbReference type="NCBI Taxonomy" id="140057"/>
    <lineage>
        <taxon>Bacteria</taxon>
        <taxon>Pseudomonadati</taxon>
        <taxon>Pseudomonadota</taxon>
        <taxon>Alphaproteobacteria</taxon>
        <taxon>Rhodospirillales</taxon>
        <taxon>Rhodospirillaceae</taxon>
        <taxon>Roseospira</taxon>
    </lineage>
</organism>
<dbReference type="SMART" id="SM00530">
    <property type="entry name" value="HTH_XRE"/>
    <property type="match status" value="1"/>
</dbReference>
<dbReference type="RefSeq" id="WP_150062502.1">
    <property type="nucleotide sequence ID" value="NZ_JACHII010000021.1"/>
</dbReference>
<dbReference type="Pfam" id="PF01381">
    <property type="entry name" value="HTH_3"/>
    <property type="match status" value="1"/>
</dbReference>
<dbReference type="GO" id="GO:0003677">
    <property type="term" value="F:DNA binding"/>
    <property type="evidence" value="ECO:0007669"/>
    <property type="project" value="InterPro"/>
</dbReference>
<dbReference type="CDD" id="cd00093">
    <property type="entry name" value="HTH_XRE"/>
    <property type="match status" value="1"/>
</dbReference>
<accession>A0A5M6IB40</accession>